<dbReference type="InterPro" id="IPR020288">
    <property type="entry name" value="Sheath_initiator"/>
</dbReference>
<dbReference type="Gene3D" id="3.10.450.40">
    <property type="match status" value="1"/>
</dbReference>
<dbReference type="EMBL" id="JARTLD010000028">
    <property type="protein sequence ID" value="MED5017937.1"/>
    <property type="molecule type" value="Genomic_DNA"/>
</dbReference>
<protein>
    <submittedName>
        <fullName evidence="1">DUF2634 domain-containing protein</fullName>
    </submittedName>
</protein>
<evidence type="ECO:0000313" key="1">
    <source>
        <dbReference type="EMBL" id="MED5017937.1"/>
    </source>
</evidence>
<gene>
    <name evidence="1" type="ORF">P9847_11550</name>
</gene>
<reference evidence="1 2" key="1">
    <citation type="submission" date="2023-03" db="EMBL/GenBank/DDBJ databases">
        <title>Bacillus Genome Sequencing.</title>
        <authorList>
            <person name="Dunlap C."/>
        </authorList>
    </citation>
    <scope>NUCLEOTIDE SEQUENCE [LARGE SCALE GENOMIC DNA]</scope>
    <source>
        <strain evidence="1 2">NRS-52</strain>
    </source>
</reference>
<dbReference type="RefSeq" id="WP_328277934.1">
    <property type="nucleotide sequence ID" value="NZ_JARTLD010000028.1"/>
</dbReference>
<name>A0ABU6PUA5_9BACL</name>
<sequence>MFPEIDPISDSDTLPVQTDLGKVFLFDFEEKRYVLRDGKPVEASYDEAIRQWVTMLLITEIDQYFIYADTEFGIGIKQFIGRRDIPLGVINSEVKRQITEQVTKHSQITGVDNFEIAREDGKAKLTFSVSTLRGVVDGIESEVKIGGRDF</sequence>
<keyword evidence="2" id="KW-1185">Reference proteome</keyword>
<comment type="caution">
    <text evidence="1">The sequence shown here is derived from an EMBL/GenBank/DDBJ whole genome shotgun (WGS) entry which is preliminary data.</text>
</comment>
<evidence type="ECO:0000313" key="2">
    <source>
        <dbReference type="Proteomes" id="UP001343257"/>
    </source>
</evidence>
<dbReference type="Proteomes" id="UP001343257">
    <property type="component" value="Unassembled WGS sequence"/>
</dbReference>
<accession>A0ABU6PUA5</accession>
<proteinExistence type="predicted"/>
<organism evidence="1 2">
    <name type="scientific">Paenibacillus chibensis</name>
    <dbReference type="NCBI Taxonomy" id="59846"/>
    <lineage>
        <taxon>Bacteria</taxon>
        <taxon>Bacillati</taxon>
        <taxon>Bacillota</taxon>
        <taxon>Bacilli</taxon>
        <taxon>Bacillales</taxon>
        <taxon>Paenibacillaceae</taxon>
        <taxon>Paenibacillus</taxon>
    </lineage>
</organism>
<dbReference type="Pfam" id="PF10934">
    <property type="entry name" value="Sheath_initiator"/>
    <property type="match status" value="1"/>
</dbReference>